<dbReference type="InterPro" id="IPR056262">
    <property type="entry name" value="NpmA"/>
</dbReference>
<organism evidence="1 2">
    <name type="scientific">candidate division WWE3 bacterium RBG_16_37_10</name>
    <dbReference type="NCBI Taxonomy" id="1802610"/>
    <lineage>
        <taxon>Bacteria</taxon>
        <taxon>Katanobacteria</taxon>
    </lineage>
</organism>
<dbReference type="SMR" id="A0A1F4UX29"/>
<name>A0A1F4UX29_UNCKA</name>
<dbReference type="STRING" id="1802610.A2W32_04320"/>
<dbReference type="Proteomes" id="UP000177371">
    <property type="component" value="Unassembled WGS sequence"/>
</dbReference>
<evidence type="ECO:0008006" key="3">
    <source>
        <dbReference type="Google" id="ProtNLM"/>
    </source>
</evidence>
<proteinExistence type="predicted"/>
<dbReference type="Gene3D" id="3.40.50.150">
    <property type="entry name" value="Vaccinia Virus protein VP39"/>
    <property type="match status" value="1"/>
</dbReference>
<evidence type="ECO:0000313" key="1">
    <source>
        <dbReference type="EMBL" id="OGC49390.1"/>
    </source>
</evidence>
<sequence>MKVVTGKSIKEVDKNELVNILNAYKKVEVDLGTGDGRYVYKNAKENSGTLFIGIEPIQKQLENYSRKSQKENITNAIYILGSVEYFPDELLGTADKLTIILPWGSLLQSITNPNYEKNSLISNILKSNGICEIVLGYSQEYEPNETERLELENLSVEYLKSTVIPIFEKNNLHLTEFGSLGKKDLKPIESTWSKKLSFGKNRPLYQLKFKKMLN</sequence>
<evidence type="ECO:0000313" key="2">
    <source>
        <dbReference type="Proteomes" id="UP000177371"/>
    </source>
</evidence>
<dbReference type="EMBL" id="MEUT01000051">
    <property type="protein sequence ID" value="OGC49390.1"/>
    <property type="molecule type" value="Genomic_DNA"/>
</dbReference>
<dbReference type="SUPFAM" id="SSF53335">
    <property type="entry name" value="S-adenosyl-L-methionine-dependent methyltransferases"/>
    <property type="match status" value="1"/>
</dbReference>
<dbReference type="Pfam" id="PF24675">
    <property type="entry name" value="NpmA"/>
    <property type="match status" value="1"/>
</dbReference>
<comment type="caution">
    <text evidence="1">The sequence shown here is derived from an EMBL/GenBank/DDBJ whole genome shotgun (WGS) entry which is preliminary data.</text>
</comment>
<dbReference type="InterPro" id="IPR029063">
    <property type="entry name" value="SAM-dependent_MTases_sf"/>
</dbReference>
<accession>A0A1F4UX29</accession>
<protein>
    <recommendedName>
        <fullName evidence="3">16S rRNA (Adenine(1408)-N(1))-methyltransferase</fullName>
    </recommendedName>
</protein>
<reference evidence="1 2" key="1">
    <citation type="journal article" date="2016" name="Nat. Commun.">
        <title>Thousands of microbial genomes shed light on interconnected biogeochemical processes in an aquifer system.</title>
        <authorList>
            <person name="Anantharaman K."/>
            <person name="Brown C.T."/>
            <person name="Hug L.A."/>
            <person name="Sharon I."/>
            <person name="Castelle C.J."/>
            <person name="Probst A.J."/>
            <person name="Thomas B.C."/>
            <person name="Singh A."/>
            <person name="Wilkins M.J."/>
            <person name="Karaoz U."/>
            <person name="Brodie E.L."/>
            <person name="Williams K.H."/>
            <person name="Hubbard S.S."/>
            <person name="Banfield J.F."/>
        </authorList>
    </citation>
    <scope>NUCLEOTIDE SEQUENCE [LARGE SCALE GENOMIC DNA]</scope>
</reference>
<dbReference type="AlphaFoldDB" id="A0A1F4UX29"/>
<gene>
    <name evidence="1" type="ORF">A2W32_04320</name>
</gene>